<dbReference type="SUPFAM" id="SSF54909">
    <property type="entry name" value="Dimeric alpha+beta barrel"/>
    <property type="match status" value="1"/>
</dbReference>
<proteinExistence type="predicted"/>
<dbReference type="PANTHER" id="PTHR33336">
    <property type="entry name" value="QUINOL MONOOXYGENASE YGIN-RELATED"/>
    <property type="match status" value="1"/>
</dbReference>
<organism evidence="2">
    <name type="scientific">Streptomyces sp. R33</name>
    <dbReference type="NCBI Taxonomy" id="3238629"/>
    <lineage>
        <taxon>Bacteria</taxon>
        <taxon>Bacillati</taxon>
        <taxon>Actinomycetota</taxon>
        <taxon>Actinomycetes</taxon>
        <taxon>Kitasatosporales</taxon>
        <taxon>Streptomycetaceae</taxon>
        <taxon>Streptomyces</taxon>
    </lineage>
</organism>
<dbReference type="RefSeq" id="WP_053790941.1">
    <property type="nucleotide sequence ID" value="NZ_CP165727.1"/>
</dbReference>
<dbReference type="EC" id="1.-.-.-" evidence="2"/>
<dbReference type="EMBL" id="CP165727">
    <property type="protein sequence ID" value="XDV61905.1"/>
    <property type="molecule type" value="Genomic_DNA"/>
</dbReference>
<reference evidence="2" key="1">
    <citation type="submission" date="2024-08" db="EMBL/GenBank/DDBJ databases">
        <authorList>
            <person name="Yu S.T."/>
        </authorList>
    </citation>
    <scope>NUCLEOTIDE SEQUENCE</scope>
    <source>
        <strain evidence="2">R33</strain>
    </source>
</reference>
<name>A0AB39XVJ0_9ACTN</name>
<evidence type="ECO:0000259" key="1">
    <source>
        <dbReference type="PROSITE" id="PS51725"/>
    </source>
</evidence>
<feature type="domain" description="ABM" evidence="1">
    <location>
        <begin position="5"/>
        <end position="93"/>
    </location>
</feature>
<dbReference type="AlphaFoldDB" id="A0AB39XVJ0"/>
<sequence>MSQPIQLVVLITTLPGRGQEQVSAFERLAPIVRAEPGCLQYDMHQVSGTSDRFVLIERWASKEALAAHDATPHMIEADAASPAFRAGPAEVIQLVAEPLA</sequence>
<dbReference type="PANTHER" id="PTHR33336:SF3">
    <property type="entry name" value="ABM DOMAIN-CONTAINING PROTEIN"/>
    <property type="match status" value="1"/>
</dbReference>
<keyword evidence="2" id="KW-0560">Oxidoreductase</keyword>
<evidence type="ECO:0000313" key="2">
    <source>
        <dbReference type="EMBL" id="XDV61905.1"/>
    </source>
</evidence>
<keyword evidence="2" id="KW-0503">Monooxygenase</keyword>
<dbReference type="Gene3D" id="3.30.70.100">
    <property type="match status" value="1"/>
</dbReference>
<dbReference type="InterPro" id="IPR011008">
    <property type="entry name" value="Dimeric_a/b-barrel"/>
</dbReference>
<dbReference type="InterPro" id="IPR050744">
    <property type="entry name" value="AI-2_Isomerase_LsrG"/>
</dbReference>
<accession>A0AB39XVJ0</accession>
<dbReference type="PROSITE" id="PS51725">
    <property type="entry name" value="ABM"/>
    <property type="match status" value="1"/>
</dbReference>
<dbReference type="Pfam" id="PF03992">
    <property type="entry name" value="ABM"/>
    <property type="match status" value="1"/>
</dbReference>
<protein>
    <submittedName>
        <fullName evidence="2">Quinol monooxygenase</fullName>
        <ecNumber evidence="2">1.-.-.-</ecNumber>
    </submittedName>
</protein>
<dbReference type="GO" id="GO:0004497">
    <property type="term" value="F:monooxygenase activity"/>
    <property type="evidence" value="ECO:0007669"/>
    <property type="project" value="UniProtKB-KW"/>
</dbReference>
<gene>
    <name evidence="2" type="ORF">AB5J51_02605</name>
</gene>
<dbReference type="InterPro" id="IPR007138">
    <property type="entry name" value="ABM_dom"/>
</dbReference>